<dbReference type="Gene3D" id="1.20.1280.50">
    <property type="match status" value="1"/>
</dbReference>
<evidence type="ECO:0000313" key="3">
    <source>
        <dbReference type="EMBL" id="AES98107.1"/>
    </source>
</evidence>
<reference evidence="5" key="6">
    <citation type="journal article" date="2018" name="Nat. Plants">
        <title>Whole-genome landscape of Medicago truncatula symbiotic genes.</title>
        <authorList>
            <person name="Pecrix Y."/>
            <person name="Gamas P."/>
            <person name="Carrere S."/>
        </authorList>
    </citation>
    <scope>NUCLEOTIDE SEQUENCE</scope>
    <source>
        <tissue evidence="5">Leaves</tissue>
    </source>
</reference>
<keyword evidence="7" id="KW-1185">Reference proteome</keyword>
<dbReference type="AlphaFoldDB" id="B7FIH9"/>
<dbReference type="SUPFAM" id="SSF52047">
    <property type="entry name" value="RNI-like"/>
    <property type="match status" value="1"/>
</dbReference>
<dbReference type="Pfam" id="PF00646">
    <property type="entry name" value="F-box"/>
    <property type="match status" value="1"/>
</dbReference>
<dbReference type="EMBL" id="PSQE01000005">
    <property type="protein sequence ID" value="RHN56164.1"/>
    <property type="molecule type" value="Genomic_DNA"/>
</dbReference>
<evidence type="ECO:0000313" key="7">
    <source>
        <dbReference type="Proteomes" id="UP000002051"/>
    </source>
</evidence>
<dbReference type="EMBL" id="BT051896">
    <property type="protein sequence ID" value="ACJ84558.1"/>
    <property type="molecule type" value="mRNA"/>
</dbReference>
<dbReference type="PANTHER" id="PTHR38926">
    <property type="entry name" value="F-BOX DOMAIN CONTAINING PROTEIN, EXPRESSED"/>
    <property type="match status" value="1"/>
</dbReference>
<dbReference type="EnsemblPlants" id="AES98107">
    <property type="protein sequence ID" value="AES98107"/>
    <property type="gene ID" value="MTR_5g064480"/>
</dbReference>
<reference evidence="4" key="3">
    <citation type="submission" date="2012-05" db="EMBL/GenBank/DDBJ databases">
        <authorList>
            <person name="Krishnakumar V."/>
            <person name="Cheung F."/>
            <person name="Xiao Y."/>
            <person name="Chan A."/>
            <person name="Moskal W.A."/>
            <person name="Town C.D."/>
        </authorList>
    </citation>
    <scope>NUCLEOTIDE SEQUENCE</scope>
</reference>
<keyword evidence="3" id="KW-0436">Ligase</keyword>
<dbReference type="InterPro" id="IPR001611">
    <property type="entry name" value="Leu-rich_rpt"/>
</dbReference>
<dbReference type="Gramene" id="rna31522">
    <property type="protein sequence ID" value="RHN56164.1"/>
    <property type="gene ID" value="gene31522"/>
</dbReference>
<dbReference type="EMBL" id="CM001221">
    <property type="protein sequence ID" value="AES98107.1"/>
    <property type="molecule type" value="Genomic_DNA"/>
</dbReference>
<dbReference type="Gene3D" id="3.80.10.10">
    <property type="entry name" value="Ribonuclease Inhibitor"/>
    <property type="match status" value="1"/>
</dbReference>
<evidence type="ECO:0000313" key="2">
    <source>
        <dbReference type="EMBL" id="ACJ84558.1"/>
    </source>
</evidence>
<evidence type="ECO:0000313" key="6">
    <source>
        <dbReference type="EnsemblPlants" id="AES98107"/>
    </source>
</evidence>
<organism evidence="2">
    <name type="scientific">Medicago truncatula</name>
    <name type="common">Barrel medic</name>
    <name type="synonym">Medicago tribuloides</name>
    <dbReference type="NCBI Taxonomy" id="3880"/>
    <lineage>
        <taxon>Eukaryota</taxon>
        <taxon>Viridiplantae</taxon>
        <taxon>Streptophyta</taxon>
        <taxon>Embryophyta</taxon>
        <taxon>Tracheophyta</taxon>
        <taxon>Spermatophyta</taxon>
        <taxon>Magnoliopsida</taxon>
        <taxon>eudicotyledons</taxon>
        <taxon>Gunneridae</taxon>
        <taxon>Pentapetalae</taxon>
        <taxon>rosids</taxon>
        <taxon>fabids</taxon>
        <taxon>Fabales</taxon>
        <taxon>Fabaceae</taxon>
        <taxon>Papilionoideae</taxon>
        <taxon>50 kb inversion clade</taxon>
        <taxon>NPAAA clade</taxon>
        <taxon>Hologalegina</taxon>
        <taxon>IRL clade</taxon>
        <taxon>Trifolieae</taxon>
        <taxon>Medicago</taxon>
    </lineage>
</organism>
<dbReference type="EMBL" id="BT145443">
    <property type="protein sequence ID" value="AFK45237.1"/>
    <property type="molecule type" value="mRNA"/>
</dbReference>
<accession>B7FIH9</accession>
<dbReference type="FunFam" id="1.20.1280.50:FF:000022">
    <property type="entry name" value="F-box protein FBW2"/>
    <property type="match status" value="1"/>
</dbReference>
<evidence type="ECO:0000313" key="4">
    <source>
        <dbReference type="EMBL" id="AFK45237.1"/>
    </source>
</evidence>
<dbReference type="InterPro" id="IPR032675">
    <property type="entry name" value="LRR_dom_sf"/>
</dbReference>
<name>B7FIH9_MEDTR</name>
<dbReference type="KEGG" id="mtr:11436660"/>
<dbReference type="InterPro" id="IPR001810">
    <property type="entry name" value="F-box_dom"/>
</dbReference>
<evidence type="ECO:0000313" key="5">
    <source>
        <dbReference type="EMBL" id="RHN56164.1"/>
    </source>
</evidence>
<dbReference type="OrthoDB" id="550575at2759"/>
<dbReference type="PaxDb" id="3880-AES98107"/>
<dbReference type="PANTHER" id="PTHR38926:SF80">
    <property type="entry name" value="F-BOX DOMAIN, LEUCINE-RICH REPEAT DOMAIN SUPERFAMILY"/>
    <property type="match status" value="1"/>
</dbReference>
<dbReference type="Pfam" id="PF13516">
    <property type="entry name" value="LRR_6"/>
    <property type="match status" value="1"/>
</dbReference>
<dbReference type="eggNOG" id="KOG1947">
    <property type="taxonomic scope" value="Eukaryota"/>
</dbReference>
<reference evidence="3 7" key="4">
    <citation type="journal article" date="2014" name="BMC Genomics">
        <title>An improved genome release (version Mt4.0) for the model legume Medicago truncatula.</title>
        <authorList>
            <person name="Tang H."/>
            <person name="Krishnakumar V."/>
            <person name="Bidwell S."/>
            <person name="Rosen B."/>
            <person name="Chan A."/>
            <person name="Zhou S."/>
            <person name="Gentzbittel L."/>
            <person name="Childs K.L."/>
            <person name="Yandell M."/>
            <person name="Gundlach H."/>
            <person name="Mayer K.F."/>
            <person name="Schwartz D.C."/>
            <person name="Town C.D."/>
        </authorList>
    </citation>
    <scope>GENOME REANNOTATION</scope>
    <source>
        <strain evidence="6 7">cv. Jemalong A17</strain>
    </source>
</reference>
<dbReference type="GO" id="GO:0016874">
    <property type="term" value="F:ligase activity"/>
    <property type="evidence" value="ECO:0007669"/>
    <property type="project" value="UniProtKB-KW"/>
</dbReference>
<reference evidence="2" key="1">
    <citation type="submission" date="2008-12" db="EMBL/GenBank/DDBJ databases">
        <title>Medicago truncatula full length cdna cloning project.</title>
        <authorList>
            <person name="Moskal W."/>
            <person name="Chan A."/>
            <person name="Cheung F."/>
            <person name="Xiao Y."/>
            <person name="Town C.D."/>
        </authorList>
    </citation>
    <scope>NUCLEOTIDE SEQUENCE</scope>
</reference>
<protein>
    <submittedName>
        <fullName evidence="5">Putative leucine-rich repeat domain, L domain-containing protein</fullName>
    </submittedName>
    <submittedName>
        <fullName evidence="3">Ubiquitin-protein ligase</fullName>
    </submittedName>
</protein>
<evidence type="ECO:0000259" key="1">
    <source>
        <dbReference type="Pfam" id="PF00646"/>
    </source>
</evidence>
<dbReference type="OMA" id="FCRNMHP"/>
<feature type="domain" description="F-box" evidence="1">
    <location>
        <begin position="10"/>
        <end position="52"/>
    </location>
</feature>
<proteinExistence type="evidence at transcript level"/>
<sequence length="316" mass="35480">MAVSSDIRAWDELIPDTLGLIFTKLSLCERFTVIPRVCKSWASAVNGPYCWQEIDITDWCSYSEPPQVERMVQMLITRSSGSLRKLSVSGIQTERVFTFIADNAGSLQNLRLQRCNINTFAVEQMTGKLSKISILDLSYCLKICSSDIETIGKNLKHLEVFCRNMHPVETSGKPSEDAEALAIASTMPKLKRLEMAYNLVTSEGVYKILSSCPKLEILDLRGCWGVKLDTVSVQQKFPKLAVLGPQVIGYYEMLEDCSDISDSSDSEYDDSDMDEYDYDDDSDDGIWYHLGGIEELEFRAYAGGVEDAAMYWPPSP</sequence>
<gene>
    <name evidence="6" type="primary">11436660</name>
    <name evidence="3" type="ordered locus">MTR_5g064480</name>
    <name evidence="5" type="ORF">MtrunA17_Chr5g0426491</name>
</gene>
<reference evidence="3 7" key="2">
    <citation type="journal article" date="2011" name="Nature">
        <title>The Medicago genome provides insight into the evolution of rhizobial symbioses.</title>
        <authorList>
            <person name="Young N.D."/>
            <person name="Debelle F."/>
            <person name="Oldroyd G.E."/>
            <person name="Geurts R."/>
            <person name="Cannon S.B."/>
            <person name="Udvardi M.K."/>
            <person name="Benedito V.A."/>
            <person name="Mayer K.F."/>
            <person name="Gouzy J."/>
            <person name="Schoof H."/>
            <person name="Van de Peer Y."/>
            <person name="Proost S."/>
            <person name="Cook D.R."/>
            <person name="Meyers B.C."/>
            <person name="Spannagl M."/>
            <person name="Cheung F."/>
            <person name="De Mita S."/>
            <person name="Krishnakumar V."/>
            <person name="Gundlach H."/>
            <person name="Zhou S."/>
            <person name="Mudge J."/>
            <person name="Bharti A.K."/>
            <person name="Murray J.D."/>
            <person name="Naoumkina M.A."/>
            <person name="Rosen B."/>
            <person name="Silverstein K.A."/>
            <person name="Tang H."/>
            <person name="Rombauts S."/>
            <person name="Zhao P.X."/>
            <person name="Zhou P."/>
            <person name="Barbe V."/>
            <person name="Bardou P."/>
            <person name="Bechner M."/>
            <person name="Bellec A."/>
            <person name="Berger A."/>
            <person name="Berges H."/>
            <person name="Bidwell S."/>
            <person name="Bisseling T."/>
            <person name="Choisne N."/>
            <person name="Couloux A."/>
            <person name="Denny R."/>
            <person name="Deshpande S."/>
            <person name="Dai X."/>
            <person name="Doyle J.J."/>
            <person name="Dudez A.M."/>
            <person name="Farmer A.D."/>
            <person name="Fouteau S."/>
            <person name="Franken C."/>
            <person name="Gibelin C."/>
            <person name="Gish J."/>
            <person name="Goldstein S."/>
            <person name="Gonzalez A.J."/>
            <person name="Green P.J."/>
            <person name="Hallab A."/>
            <person name="Hartog M."/>
            <person name="Hua A."/>
            <person name="Humphray S.J."/>
            <person name="Jeong D.H."/>
            <person name="Jing Y."/>
            <person name="Jocker A."/>
            <person name="Kenton S.M."/>
            <person name="Kim D.J."/>
            <person name="Klee K."/>
            <person name="Lai H."/>
            <person name="Lang C."/>
            <person name="Lin S."/>
            <person name="Macmil S.L."/>
            <person name="Magdelenat G."/>
            <person name="Matthews L."/>
            <person name="McCorrison J."/>
            <person name="Monaghan E.L."/>
            <person name="Mun J.H."/>
            <person name="Najar F.Z."/>
            <person name="Nicholson C."/>
            <person name="Noirot C."/>
            <person name="O'Bleness M."/>
            <person name="Paule C.R."/>
            <person name="Poulain J."/>
            <person name="Prion F."/>
            <person name="Qin B."/>
            <person name="Qu C."/>
            <person name="Retzel E.F."/>
            <person name="Riddle C."/>
            <person name="Sallet E."/>
            <person name="Samain S."/>
            <person name="Samson N."/>
            <person name="Sanders I."/>
            <person name="Saurat O."/>
            <person name="Scarpelli C."/>
            <person name="Schiex T."/>
            <person name="Segurens B."/>
            <person name="Severin A.J."/>
            <person name="Sherrier D.J."/>
            <person name="Shi R."/>
            <person name="Sims S."/>
            <person name="Singer S.R."/>
            <person name="Sinharoy S."/>
            <person name="Sterck L."/>
            <person name="Viollet A."/>
            <person name="Wang B.B."/>
            <person name="Wang K."/>
            <person name="Wang M."/>
            <person name="Wang X."/>
            <person name="Warfsmann J."/>
            <person name="Weissenbach J."/>
            <person name="White D.D."/>
            <person name="White J.D."/>
            <person name="Wiley G.B."/>
            <person name="Wincker P."/>
            <person name="Xing Y."/>
            <person name="Yang L."/>
            <person name="Yao Z."/>
            <person name="Ying F."/>
            <person name="Zhai J."/>
            <person name="Zhou L."/>
            <person name="Zuber A."/>
            <person name="Denarie J."/>
            <person name="Dixon R.A."/>
            <person name="May G.D."/>
            <person name="Schwartz D.C."/>
            <person name="Rogers J."/>
            <person name="Quetier F."/>
            <person name="Town C.D."/>
            <person name="Roe B.A."/>
        </authorList>
    </citation>
    <scope>NUCLEOTIDE SEQUENCE [LARGE SCALE GENOMIC DNA]</scope>
    <source>
        <strain evidence="3">A17</strain>
        <strain evidence="6 7">cv. Jemalong A17</strain>
    </source>
</reference>
<dbReference type="Proteomes" id="UP000002051">
    <property type="component" value="Chromosome 5"/>
</dbReference>
<reference evidence="6" key="5">
    <citation type="submission" date="2015-04" db="UniProtKB">
        <authorList>
            <consortium name="EnsemblPlants"/>
        </authorList>
    </citation>
    <scope>IDENTIFICATION</scope>
    <source>
        <strain evidence="6">cv. Jemalong A17</strain>
    </source>
</reference>
<dbReference type="HOGENOM" id="CLU_044915_2_0_1"/>
<dbReference type="Proteomes" id="UP000265566">
    <property type="component" value="Chromosome 5"/>
</dbReference>